<dbReference type="InterPro" id="IPR045509">
    <property type="entry name" value="HD_assoc_2"/>
</dbReference>
<keyword evidence="3" id="KW-1185">Reference proteome</keyword>
<feature type="domain" description="HD/PDEase" evidence="1">
    <location>
        <begin position="53"/>
        <end position="178"/>
    </location>
</feature>
<evidence type="ECO:0000313" key="3">
    <source>
        <dbReference type="Proteomes" id="UP001262889"/>
    </source>
</evidence>
<dbReference type="CDD" id="cd00077">
    <property type="entry name" value="HDc"/>
    <property type="match status" value="1"/>
</dbReference>
<evidence type="ECO:0000313" key="2">
    <source>
        <dbReference type="EMBL" id="MDT0644005.1"/>
    </source>
</evidence>
<organism evidence="2 3">
    <name type="scientific">Autumnicola tepida</name>
    <dbReference type="NCBI Taxonomy" id="3075595"/>
    <lineage>
        <taxon>Bacteria</taxon>
        <taxon>Pseudomonadati</taxon>
        <taxon>Bacteroidota</taxon>
        <taxon>Flavobacteriia</taxon>
        <taxon>Flavobacteriales</taxon>
        <taxon>Flavobacteriaceae</taxon>
        <taxon>Autumnicola</taxon>
    </lineage>
</organism>
<evidence type="ECO:0000259" key="1">
    <source>
        <dbReference type="SMART" id="SM00471"/>
    </source>
</evidence>
<gene>
    <name evidence="2" type="ORF">RM553_14295</name>
</gene>
<dbReference type="InterPro" id="IPR006674">
    <property type="entry name" value="HD_domain"/>
</dbReference>
<dbReference type="RefSeq" id="WP_311535623.1">
    <property type="nucleotide sequence ID" value="NZ_JAVRHQ010000019.1"/>
</dbReference>
<dbReference type="PANTHER" id="PTHR11373">
    <property type="entry name" value="DEOXYNUCLEOSIDE TRIPHOSPHATE TRIPHOSPHOHYDROLASE"/>
    <property type="match status" value="1"/>
</dbReference>
<dbReference type="InterPro" id="IPR050135">
    <property type="entry name" value="dGTPase-like"/>
</dbReference>
<dbReference type="Pfam" id="PF19276">
    <property type="entry name" value="HD_assoc_2"/>
    <property type="match status" value="1"/>
</dbReference>
<proteinExistence type="predicted"/>
<dbReference type="EMBL" id="JAVRHQ010000019">
    <property type="protein sequence ID" value="MDT0644005.1"/>
    <property type="molecule type" value="Genomic_DNA"/>
</dbReference>
<dbReference type="PANTHER" id="PTHR11373:SF4">
    <property type="entry name" value="DEOXYNUCLEOSIDE TRIPHOSPHATE TRIPHOSPHOHYDROLASE SAMHD1"/>
    <property type="match status" value="1"/>
</dbReference>
<name>A0ABU3CD94_9FLAO</name>
<comment type="caution">
    <text evidence="2">The sequence shown here is derived from an EMBL/GenBank/DDBJ whole genome shotgun (WGS) entry which is preliminary data.</text>
</comment>
<dbReference type="InterPro" id="IPR003607">
    <property type="entry name" value="HD/PDEase_dom"/>
</dbReference>
<dbReference type="SUPFAM" id="SSF109604">
    <property type="entry name" value="HD-domain/PDEase-like"/>
    <property type="match status" value="1"/>
</dbReference>
<dbReference type="SMART" id="SM00471">
    <property type="entry name" value="HDc"/>
    <property type="match status" value="1"/>
</dbReference>
<reference evidence="2 3" key="1">
    <citation type="submission" date="2023-09" db="EMBL/GenBank/DDBJ databases">
        <authorList>
            <person name="Rey-Velasco X."/>
        </authorList>
    </citation>
    <scope>NUCLEOTIDE SEQUENCE [LARGE SCALE GENOMIC DNA]</scope>
    <source>
        <strain evidence="2 3">F363</strain>
    </source>
</reference>
<dbReference type="Pfam" id="PF01966">
    <property type="entry name" value="HD"/>
    <property type="match status" value="1"/>
</dbReference>
<dbReference type="Proteomes" id="UP001262889">
    <property type="component" value="Unassembled WGS sequence"/>
</dbReference>
<dbReference type="Gene3D" id="1.10.3210.10">
    <property type="entry name" value="Hypothetical protein af1432"/>
    <property type="match status" value="1"/>
</dbReference>
<accession>A0ABU3CD94</accession>
<sequence>MASQTKLKILNDPIYGFITLPSQRIFDLIEHPYFQRLRRISQMGLSYLVYPGAHHTRFHHALGCLHLMQKAVRILKYKGVKISEEEEEALQIAILLHDIGHGPFSHAMEHSIVEGVDHECISLLFMEELNNNFNQSLTLAISMFKGEYERPFMNQLISSQMDMDRLDYLRRDSFYTGAAEGNINSERLITMLNVVNDELVVEEKGIYSVEKFLIARRLMYWQVYLHKTSLVAEQLLIRVLRRAKELIDDGKKVECSSALNYFLNNKVSRESFNKEVLAEFARLDDYDVVCAMKEWVKCDDFVLRNLCSMIINRDLLKVKIKKKKPSPQKIVKHINLLQQKHGLSEHEAGYFVFSGAITNLAYKKEQNNINILHKNGKINDVIKVSDQLNLKALSKTVVKYYICYPKSED</sequence>
<protein>
    <submittedName>
        <fullName evidence="2">HD domain-containing protein</fullName>
    </submittedName>
</protein>